<dbReference type="InterPro" id="IPR026950">
    <property type="entry name" value="Caps_assemb_Wzi"/>
</dbReference>
<dbReference type="Gene3D" id="2.40.160.130">
    <property type="entry name" value="Capsule assembly protein Wzi"/>
    <property type="match status" value="1"/>
</dbReference>
<dbReference type="InterPro" id="IPR038636">
    <property type="entry name" value="Wzi_sf"/>
</dbReference>
<gene>
    <name evidence="1" type="ORF">METZ01_LOCUS326484</name>
</gene>
<dbReference type="Pfam" id="PF14052">
    <property type="entry name" value="Caps_assemb_Wzi"/>
    <property type="match status" value="1"/>
</dbReference>
<protein>
    <submittedName>
        <fullName evidence="1">Uncharacterized protein</fullName>
    </submittedName>
</protein>
<sequence length="191" mass="22227">MSFVTGLLSQSLLNPNPTKVLIKEYQSNVIKNKESIIQYPLRFTLNQYAYYNSNIPNLENQNGLYFAKGFGFVSGFLFQYHGKYLTLTTEPRISNVREYDIVLPNKEKLFSVLNDVVMKDSYRMNINNFRNTGLQFHYQGLSVGYGNWDQWWGPGIHNSLVMTNNAEGFYHYYLSTDGYNSITSNLEYKIK</sequence>
<evidence type="ECO:0000313" key="1">
    <source>
        <dbReference type="EMBL" id="SVC73630.1"/>
    </source>
</evidence>
<organism evidence="1">
    <name type="scientific">marine metagenome</name>
    <dbReference type="NCBI Taxonomy" id="408172"/>
    <lineage>
        <taxon>unclassified sequences</taxon>
        <taxon>metagenomes</taxon>
        <taxon>ecological metagenomes</taxon>
    </lineage>
</organism>
<reference evidence="1" key="1">
    <citation type="submission" date="2018-05" db="EMBL/GenBank/DDBJ databases">
        <authorList>
            <person name="Lanie J.A."/>
            <person name="Ng W.-L."/>
            <person name="Kazmierczak K.M."/>
            <person name="Andrzejewski T.M."/>
            <person name="Davidsen T.M."/>
            <person name="Wayne K.J."/>
            <person name="Tettelin H."/>
            <person name="Glass J.I."/>
            <person name="Rusch D."/>
            <person name="Podicherti R."/>
            <person name="Tsui H.-C.T."/>
            <person name="Winkler M.E."/>
        </authorList>
    </citation>
    <scope>NUCLEOTIDE SEQUENCE</scope>
</reference>
<dbReference type="EMBL" id="UINC01107907">
    <property type="protein sequence ID" value="SVC73630.1"/>
    <property type="molecule type" value="Genomic_DNA"/>
</dbReference>
<proteinExistence type="predicted"/>
<name>A0A382PLK0_9ZZZZ</name>
<dbReference type="AlphaFoldDB" id="A0A382PLK0"/>
<accession>A0A382PLK0</accession>